<evidence type="ECO:0008006" key="4">
    <source>
        <dbReference type="Google" id="ProtNLM"/>
    </source>
</evidence>
<feature type="transmembrane region" description="Helical" evidence="1">
    <location>
        <begin position="20"/>
        <end position="44"/>
    </location>
</feature>
<keyword evidence="3" id="KW-1185">Reference proteome</keyword>
<dbReference type="RefSeq" id="WP_114068960.1">
    <property type="nucleotide sequence ID" value="NZ_CP030850.1"/>
</dbReference>
<protein>
    <recommendedName>
        <fullName evidence="4">Ion channel</fullName>
    </recommendedName>
</protein>
<evidence type="ECO:0000256" key="1">
    <source>
        <dbReference type="SAM" id="Phobius"/>
    </source>
</evidence>
<dbReference type="OrthoDB" id="465094at2"/>
<keyword evidence="1" id="KW-0812">Transmembrane</keyword>
<dbReference type="KEGG" id="run:DR864_21790"/>
<evidence type="ECO:0000313" key="3">
    <source>
        <dbReference type="Proteomes" id="UP000251993"/>
    </source>
</evidence>
<proteinExistence type="predicted"/>
<sequence>MFEHHTQKVLPRPKFQRRVLKYSFVAMGMIGVSWVIGAIGYHYLTDPHLCWVDSFYNAAMILGGMGPVDPLKCKTAKIFASFYALFSGITFLSATSVLFAPFIHRFLHILHVDNADR</sequence>
<accession>A0A344TNH4</accession>
<dbReference type="AlphaFoldDB" id="A0A344TNH4"/>
<evidence type="ECO:0000313" key="2">
    <source>
        <dbReference type="EMBL" id="AXE20195.1"/>
    </source>
</evidence>
<keyword evidence="1" id="KW-1133">Transmembrane helix</keyword>
<dbReference type="EMBL" id="CP030850">
    <property type="protein sequence ID" value="AXE20195.1"/>
    <property type="molecule type" value="Genomic_DNA"/>
</dbReference>
<dbReference type="Proteomes" id="UP000251993">
    <property type="component" value="Chromosome"/>
</dbReference>
<feature type="transmembrane region" description="Helical" evidence="1">
    <location>
        <begin position="78"/>
        <end position="100"/>
    </location>
</feature>
<keyword evidence="1" id="KW-0472">Membrane</keyword>
<reference evidence="2 3" key="1">
    <citation type="submission" date="2018-07" db="EMBL/GenBank/DDBJ databases">
        <title>Genome sequencing of Runella.</title>
        <authorList>
            <person name="Baek M.-G."/>
            <person name="Yi H."/>
        </authorList>
    </citation>
    <scope>NUCLEOTIDE SEQUENCE [LARGE SCALE GENOMIC DNA]</scope>
    <source>
        <strain evidence="2 3">HYN0085</strain>
    </source>
</reference>
<gene>
    <name evidence="2" type="ORF">DR864_21790</name>
</gene>
<organism evidence="2 3">
    <name type="scientific">Runella rosea</name>
    <dbReference type="NCBI Taxonomy" id="2259595"/>
    <lineage>
        <taxon>Bacteria</taxon>
        <taxon>Pseudomonadati</taxon>
        <taxon>Bacteroidota</taxon>
        <taxon>Cytophagia</taxon>
        <taxon>Cytophagales</taxon>
        <taxon>Spirosomataceae</taxon>
        <taxon>Runella</taxon>
    </lineage>
</organism>
<name>A0A344TNH4_9BACT</name>
<dbReference type="SUPFAM" id="SSF81324">
    <property type="entry name" value="Voltage-gated potassium channels"/>
    <property type="match status" value="1"/>
</dbReference>